<dbReference type="AlphaFoldDB" id="A0AA39THP3"/>
<protein>
    <submittedName>
        <fullName evidence="2">Uncharacterized protein</fullName>
    </submittedName>
</protein>
<keyword evidence="3" id="KW-1185">Reference proteome</keyword>
<dbReference type="Proteomes" id="UP001168877">
    <property type="component" value="Unassembled WGS sequence"/>
</dbReference>
<feature type="region of interest" description="Disordered" evidence="1">
    <location>
        <begin position="52"/>
        <end position="138"/>
    </location>
</feature>
<proteinExistence type="predicted"/>
<sequence>MQRAYDTETIISTRHKAERDTVKVEMAVLLDENRFLRGSVKILESQMDSSFMDGHFTTSYEEATIPDPSSKPPVSDGSIKVETQDPSSAPADLGRSSAQHIEEAGSPVAASLLEEKQSRGEQIEGSQPKMHAGEGGDI</sequence>
<reference evidence="2" key="2">
    <citation type="submission" date="2023-06" db="EMBL/GenBank/DDBJ databases">
        <authorList>
            <person name="Swenson N.G."/>
            <person name="Wegrzyn J.L."/>
            <person name="Mcevoy S.L."/>
        </authorList>
    </citation>
    <scope>NUCLEOTIDE SEQUENCE</scope>
    <source>
        <strain evidence="2">NS2018</strain>
        <tissue evidence="2">Leaf</tissue>
    </source>
</reference>
<evidence type="ECO:0000313" key="2">
    <source>
        <dbReference type="EMBL" id="KAK0605579.1"/>
    </source>
</evidence>
<accession>A0AA39THP3</accession>
<feature type="compositionally biased region" description="Basic and acidic residues" evidence="1">
    <location>
        <begin position="113"/>
        <end position="122"/>
    </location>
</feature>
<gene>
    <name evidence="2" type="ORF">LWI29_028328</name>
</gene>
<reference evidence="2" key="1">
    <citation type="journal article" date="2022" name="Plant J.">
        <title>Strategies of tolerance reflected in two North American maple genomes.</title>
        <authorList>
            <person name="McEvoy S.L."/>
            <person name="Sezen U.U."/>
            <person name="Trouern-Trend A."/>
            <person name="McMahon S.M."/>
            <person name="Schaberg P.G."/>
            <person name="Yang J."/>
            <person name="Wegrzyn J.L."/>
            <person name="Swenson N.G."/>
        </authorList>
    </citation>
    <scope>NUCLEOTIDE SEQUENCE</scope>
    <source>
        <strain evidence="2">NS2018</strain>
    </source>
</reference>
<evidence type="ECO:0000256" key="1">
    <source>
        <dbReference type="SAM" id="MobiDB-lite"/>
    </source>
</evidence>
<comment type="caution">
    <text evidence="2">The sequence shown here is derived from an EMBL/GenBank/DDBJ whole genome shotgun (WGS) entry which is preliminary data.</text>
</comment>
<dbReference type="EMBL" id="JAUESC010000002">
    <property type="protein sequence ID" value="KAK0605579.1"/>
    <property type="molecule type" value="Genomic_DNA"/>
</dbReference>
<name>A0AA39THP3_ACESA</name>
<organism evidence="2 3">
    <name type="scientific">Acer saccharum</name>
    <name type="common">Sugar maple</name>
    <dbReference type="NCBI Taxonomy" id="4024"/>
    <lineage>
        <taxon>Eukaryota</taxon>
        <taxon>Viridiplantae</taxon>
        <taxon>Streptophyta</taxon>
        <taxon>Embryophyta</taxon>
        <taxon>Tracheophyta</taxon>
        <taxon>Spermatophyta</taxon>
        <taxon>Magnoliopsida</taxon>
        <taxon>eudicotyledons</taxon>
        <taxon>Gunneridae</taxon>
        <taxon>Pentapetalae</taxon>
        <taxon>rosids</taxon>
        <taxon>malvids</taxon>
        <taxon>Sapindales</taxon>
        <taxon>Sapindaceae</taxon>
        <taxon>Hippocastanoideae</taxon>
        <taxon>Acereae</taxon>
        <taxon>Acer</taxon>
    </lineage>
</organism>
<evidence type="ECO:0000313" key="3">
    <source>
        <dbReference type="Proteomes" id="UP001168877"/>
    </source>
</evidence>